<dbReference type="Gene3D" id="1.10.4020.10">
    <property type="entry name" value="DNA breaking-rejoining enzymes"/>
    <property type="match status" value="1"/>
</dbReference>
<evidence type="ECO:0000256" key="5">
    <source>
        <dbReference type="ARBA" id="ARBA00022737"/>
    </source>
</evidence>
<dbReference type="InterPro" id="IPR036236">
    <property type="entry name" value="Znf_C2H2_sf"/>
</dbReference>
<dbReference type="GO" id="GO:0005634">
    <property type="term" value="C:nucleus"/>
    <property type="evidence" value="ECO:0007669"/>
    <property type="project" value="UniProtKB-SubCell"/>
</dbReference>
<dbReference type="FunFam" id="3.30.160.60:FF:002343">
    <property type="entry name" value="Zinc finger protein 33A"/>
    <property type="match status" value="1"/>
</dbReference>
<dbReference type="GO" id="GO:0000981">
    <property type="term" value="F:DNA-binding transcription factor activity, RNA polymerase II-specific"/>
    <property type="evidence" value="ECO:0007669"/>
    <property type="project" value="TreeGrafter"/>
</dbReference>
<evidence type="ECO:0000256" key="10">
    <source>
        <dbReference type="ARBA" id="ARBA00023163"/>
    </source>
</evidence>
<dbReference type="SMART" id="SM00431">
    <property type="entry name" value="SCAN"/>
    <property type="match status" value="1"/>
</dbReference>
<keyword evidence="18" id="KW-1185">Reference proteome</keyword>
<dbReference type="FunFam" id="3.30.160.60:FF:000229">
    <property type="entry name" value="Zinc finger protein 90 homolog"/>
    <property type="match status" value="1"/>
</dbReference>
<keyword evidence="8" id="KW-0805">Transcription regulation</keyword>
<sequence>MTSHPLRSGSGKTGFKQAKAASDKEATYGPLNLVGISGSASPANPEQRRGGADGSSRGRASGRPRCRFPVFVARRSGSKLVPWRLLGFAERRDYPQNLSHTEPGCAEVLAKLFHSRMAVDSRAISTQIPQDHQEQELILVKIEDSFSWGQKFKQNGSIQSCQELFRQQFRKFCYHETPGPREALGRLQELCYQWLMPELHTKEQILELLVLEQFLSILPEELQIWVQQHSPRNGEEAVTLLEDLEREFDDPVQQVPANPQGPTVPWKDLTCLAASQESTNIQLQPLKSQLKSWKPCLSPKRDCENNETTTQDISGENSQGFSREPSFGVVSERESNLDWQQGSAMGQKLRRSSPHGSSCRQVIFTHKSLGKRDHHDEPQRCLILSTNPITSQKVPSEERPYRCDVCGHSFKQHSSLTQHQRIHTGEKPYKCNQCGKAFSLRSYLIIHQRIHSGEKAYECSECGKAFNQSSALIRHRKIHTGEKACKCNECGKAFSQSSYLIIHQRIHTGEKPYECNECGKTFSQSSKLIRHQRIHTGERPYECNECGKAFRQSSELITHQRIHSGEKPYECNECGKAFSLSSNLIRHQRIHSGEEPYQCNECGKTFKRSSALVQHQKIHSGDEAYICNECGKAFRHRSVLIRHQRVHTVK</sequence>
<dbReference type="FunFam" id="3.30.160.60:FF:000737">
    <property type="entry name" value="Zinc finger protein 565"/>
    <property type="match status" value="1"/>
</dbReference>
<evidence type="ECO:0000256" key="3">
    <source>
        <dbReference type="ARBA" id="ARBA00022553"/>
    </source>
</evidence>
<dbReference type="PANTHER" id="PTHR23235">
    <property type="entry name" value="KRUEPPEL-LIKE TRANSCRIPTION FACTOR"/>
    <property type="match status" value="1"/>
</dbReference>
<dbReference type="FunFam" id="3.30.160.60:FF:001498">
    <property type="entry name" value="Zinc finger protein 404"/>
    <property type="match status" value="1"/>
</dbReference>
<dbReference type="FunFam" id="3.30.160.60:FF:002402">
    <property type="entry name" value="Zinc finger protein 347"/>
    <property type="match status" value="1"/>
</dbReference>
<dbReference type="GO" id="GO:0005829">
    <property type="term" value="C:cytosol"/>
    <property type="evidence" value="ECO:0007669"/>
    <property type="project" value="UniProtKB-ARBA"/>
</dbReference>
<accession>A0A5E4CME7</accession>
<feature type="domain" description="C2H2-type" evidence="15">
    <location>
        <begin position="485"/>
        <end position="512"/>
    </location>
</feature>
<keyword evidence="6 12" id="KW-0863">Zinc-finger</keyword>
<feature type="domain" description="C2H2-type" evidence="15">
    <location>
        <begin position="569"/>
        <end position="596"/>
    </location>
</feature>
<dbReference type="PROSITE" id="PS50804">
    <property type="entry name" value="SCAN_BOX"/>
    <property type="match status" value="1"/>
</dbReference>
<keyword evidence="5" id="KW-0677">Repeat</keyword>
<evidence type="ECO:0000256" key="9">
    <source>
        <dbReference type="ARBA" id="ARBA00023125"/>
    </source>
</evidence>
<dbReference type="GO" id="GO:0045892">
    <property type="term" value="P:negative regulation of DNA-templated transcription"/>
    <property type="evidence" value="ECO:0007669"/>
    <property type="project" value="UniProtKB-ARBA"/>
</dbReference>
<dbReference type="Pfam" id="PF00096">
    <property type="entry name" value="zf-C2H2"/>
    <property type="match status" value="9"/>
</dbReference>
<evidence type="ECO:0000256" key="8">
    <source>
        <dbReference type="ARBA" id="ARBA00023015"/>
    </source>
</evidence>
<feature type="domain" description="C2H2-type" evidence="15">
    <location>
        <begin position="429"/>
        <end position="456"/>
    </location>
</feature>
<proteinExistence type="inferred from homology"/>
<keyword evidence="7" id="KW-0862">Zinc</keyword>
<feature type="compositionally biased region" description="Polar residues" evidence="14">
    <location>
        <begin position="306"/>
        <end position="321"/>
    </location>
</feature>
<reference evidence="17" key="1">
    <citation type="submission" date="2019-04" db="EMBL/GenBank/DDBJ databases">
        <authorList>
            <person name="Alioto T."/>
            <person name="Alioto T."/>
        </authorList>
    </citation>
    <scope>NUCLEOTIDE SEQUENCE [LARGE SCALE GENOMIC DNA]</scope>
</reference>
<keyword evidence="3" id="KW-0597">Phosphoprotein</keyword>
<dbReference type="PROSITE" id="PS00028">
    <property type="entry name" value="ZINC_FINGER_C2H2_1"/>
    <property type="match status" value="9"/>
</dbReference>
<evidence type="ECO:0000256" key="11">
    <source>
        <dbReference type="ARBA" id="ARBA00023242"/>
    </source>
</evidence>
<dbReference type="SMART" id="SM00355">
    <property type="entry name" value="ZnF_C2H2"/>
    <property type="match status" value="9"/>
</dbReference>
<dbReference type="Pfam" id="PF02023">
    <property type="entry name" value="SCAN"/>
    <property type="match status" value="1"/>
</dbReference>
<protein>
    <recommendedName>
        <fullName evidence="19">Zinc finger protein 397</fullName>
    </recommendedName>
</protein>
<comment type="similarity">
    <text evidence="2">Belongs to the krueppel C2H2-type zinc-finger protein family.</text>
</comment>
<evidence type="ECO:0000256" key="13">
    <source>
        <dbReference type="PROSITE-ProRule" id="PRU00187"/>
    </source>
</evidence>
<feature type="domain" description="C2H2-type" evidence="15">
    <location>
        <begin position="401"/>
        <end position="428"/>
    </location>
</feature>
<evidence type="ECO:0000256" key="1">
    <source>
        <dbReference type="ARBA" id="ARBA00004123"/>
    </source>
</evidence>
<dbReference type="AlphaFoldDB" id="A0A5E4CME7"/>
<feature type="region of interest" description="Disordered" evidence="14">
    <location>
        <begin position="301"/>
        <end position="324"/>
    </location>
</feature>
<dbReference type="SUPFAM" id="SSF47353">
    <property type="entry name" value="Retrovirus capsid dimerization domain-like"/>
    <property type="match status" value="1"/>
</dbReference>
<gene>
    <name evidence="17" type="ORF">MONAX_5E019300</name>
</gene>
<comment type="caution">
    <text evidence="17">The sequence shown here is derived from an EMBL/GenBank/DDBJ whole genome shotgun (WGS) entry which is preliminary data.</text>
</comment>
<dbReference type="FunFam" id="1.10.4020.10:FF:000001">
    <property type="entry name" value="zinc finger protein 263 isoform X1"/>
    <property type="match status" value="1"/>
</dbReference>
<dbReference type="PANTHER" id="PTHR23235:SF178">
    <property type="entry name" value="C2H2-TYPE DOMAIN-CONTAINING PROTEIN-RELATED"/>
    <property type="match status" value="1"/>
</dbReference>
<feature type="domain" description="C2H2-type" evidence="15">
    <location>
        <begin position="597"/>
        <end position="624"/>
    </location>
</feature>
<dbReference type="GO" id="GO:0008270">
    <property type="term" value="F:zinc ion binding"/>
    <property type="evidence" value="ECO:0007669"/>
    <property type="project" value="UniProtKB-KW"/>
</dbReference>
<dbReference type="FunFam" id="3.30.160.60:FF:000944">
    <property type="entry name" value="zinc finger protein 232 isoform X1"/>
    <property type="match status" value="1"/>
</dbReference>
<dbReference type="InterPro" id="IPR003309">
    <property type="entry name" value="SCAN_dom"/>
</dbReference>
<feature type="domain" description="C2H2-type" evidence="15">
    <location>
        <begin position="625"/>
        <end position="650"/>
    </location>
</feature>
<dbReference type="Proteomes" id="UP000335636">
    <property type="component" value="Unassembled WGS sequence"/>
</dbReference>
<dbReference type="InterPro" id="IPR013087">
    <property type="entry name" value="Znf_C2H2_type"/>
</dbReference>
<evidence type="ECO:0000256" key="2">
    <source>
        <dbReference type="ARBA" id="ARBA00006991"/>
    </source>
</evidence>
<feature type="domain" description="C2H2-type" evidence="15">
    <location>
        <begin position="541"/>
        <end position="568"/>
    </location>
</feature>
<evidence type="ECO:0000256" key="6">
    <source>
        <dbReference type="ARBA" id="ARBA00022771"/>
    </source>
</evidence>
<evidence type="ECO:0008006" key="19">
    <source>
        <dbReference type="Google" id="ProtNLM"/>
    </source>
</evidence>
<evidence type="ECO:0000259" key="16">
    <source>
        <dbReference type="PROSITE" id="PS50804"/>
    </source>
</evidence>
<evidence type="ECO:0000256" key="4">
    <source>
        <dbReference type="ARBA" id="ARBA00022723"/>
    </source>
</evidence>
<comment type="subcellular location">
    <subcellularLocation>
        <location evidence="1 13">Nucleus</location>
    </subcellularLocation>
</comment>
<dbReference type="CDD" id="cd07936">
    <property type="entry name" value="SCAN"/>
    <property type="match status" value="1"/>
</dbReference>
<evidence type="ECO:0000313" key="18">
    <source>
        <dbReference type="Proteomes" id="UP000335636"/>
    </source>
</evidence>
<organism evidence="17 18">
    <name type="scientific">Marmota monax</name>
    <name type="common">Woodchuck</name>
    <dbReference type="NCBI Taxonomy" id="9995"/>
    <lineage>
        <taxon>Eukaryota</taxon>
        <taxon>Metazoa</taxon>
        <taxon>Chordata</taxon>
        <taxon>Craniata</taxon>
        <taxon>Vertebrata</taxon>
        <taxon>Euteleostomi</taxon>
        <taxon>Mammalia</taxon>
        <taxon>Eutheria</taxon>
        <taxon>Euarchontoglires</taxon>
        <taxon>Glires</taxon>
        <taxon>Rodentia</taxon>
        <taxon>Sciuromorpha</taxon>
        <taxon>Sciuridae</taxon>
        <taxon>Xerinae</taxon>
        <taxon>Marmotini</taxon>
        <taxon>Marmota</taxon>
    </lineage>
</organism>
<keyword evidence="11 13" id="KW-0539">Nucleus</keyword>
<dbReference type="FunFam" id="3.30.160.60:FF:001467">
    <property type="entry name" value="Zinc finger protein 397"/>
    <property type="match status" value="1"/>
</dbReference>
<evidence type="ECO:0000256" key="7">
    <source>
        <dbReference type="ARBA" id="ARBA00022833"/>
    </source>
</evidence>
<dbReference type="SUPFAM" id="SSF57667">
    <property type="entry name" value="beta-beta-alpha zinc fingers"/>
    <property type="match status" value="5"/>
</dbReference>
<keyword evidence="9" id="KW-0238">DNA-binding</keyword>
<dbReference type="FunFam" id="3.30.160.60:FF:004137">
    <property type="match status" value="1"/>
</dbReference>
<feature type="region of interest" description="Disordered" evidence="14">
    <location>
        <begin position="1"/>
        <end position="62"/>
    </location>
</feature>
<dbReference type="EMBL" id="CABDUW010001632">
    <property type="protein sequence ID" value="VTJ83064.1"/>
    <property type="molecule type" value="Genomic_DNA"/>
</dbReference>
<dbReference type="FunFam" id="3.30.160.60:FF:002090">
    <property type="entry name" value="Zinc finger protein 473"/>
    <property type="match status" value="1"/>
</dbReference>
<keyword evidence="4" id="KW-0479">Metal-binding</keyword>
<dbReference type="InterPro" id="IPR038269">
    <property type="entry name" value="SCAN_sf"/>
</dbReference>
<evidence type="ECO:0000259" key="15">
    <source>
        <dbReference type="PROSITE" id="PS50157"/>
    </source>
</evidence>
<evidence type="ECO:0000256" key="12">
    <source>
        <dbReference type="PROSITE-ProRule" id="PRU00042"/>
    </source>
</evidence>
<feature type="domain" description="C2H2-type" evidence="15">
    <location>
        <begin position="513"/>
        <end position="540"/>
    </location>
</feature>
<keyword evidence="10" id="KW-0804">Transcription</keyword>
<evidence type="ECO:0000313" key="17">
    <source>
        <dbReference type="EMBL" id="VTJ83064.1"/>
    </source>
</evidence>
<dbReference type="FunFam" id="3.30.160.60:FF:001161">
    <property type="entry name" value="zinc finger protein 397 isoform X2"/>
    <property type="match status" value="1"/>
</dbReference>
<name>A0A5E4CME7_MARMO</name>
<dbReference type="Gene3D" id="3.30.160.60">
    <property type="entry name" value="Classic Zinc Finger"/>
    <property type="match status" value="9"/>
</dbReference>
<dbReference type="GO" id="GO:0000978">
    <property type="term" value="F:RNA polymerase II cis-regulatory region sequence-specific DNA binding"/>
    <property type="evidence" value="ECO:0007669"/>
    <property type="project" value="TreeGrafter"/>
</dbReference>
<dbReference type="PROSITE" id="PS50157">
    <property type="entry name" value="ZINC_FINGER_C2H2_2"/>
    <property type="match status" value="9"/>
</dbReference>
<feature type="domain" description="C2H2-type" evidence="15">
    <location>
        <begin position="457"/>
        <end position="484"/>
    </location>
</feature>
<evidence type="ECO:0000256" key="14">
    <source>
        <dbReference type="SAM" id="MobiDB-lite"/>
    </source>
</evidence>
<feature type="domain" description="SCAN box" evidence="16">
    <location>
        <begin position="166"/>
        <end position="248"/>
    </location>
</feature>